<proteinExistence type="predicted"/>
<keyword evidence="2" id="KW-1185">Reference proteome</keyword>
<dbReference type="CDD" id="cd00761">
    <property type="entry name" value="Glyco_tranf_GTA_type"/>
    <property type="match status" value="1"/>
</dbReference>
<dbReference type="SUPFAM" id="SSF53448">
    <property type="entry name" value="Nucleotide-diphospho-sugar transferases"/>
    <property type="match status" value="1"/>
</dbReference>
<name>A0ABN2TSN3_9MICO</name>
<dbReference type="Proteomes" id="UP001501285">
    <property type="component" value="Unassembled WGS sequence"/>
</dbReference>
<dbReference type="InterPro" id="IPR029044">
    <property type="entry name" value="Nucleotide-diphossugar_trans"/>
</dbReference>
<evidence type="ECO:0000313" key="2">
    <source>
        <dbReference type="Proteomes" id="UP001501285"/>
    </source>
</evidence>
<organism evidence="1 2">
    <name type="scientific">Terrabacter terrae</name>
    <dbReference type="NCBI Taxonomy" id="318434"/>
    <lineage>
        <taxon>Bacteria</taxon>
        <taxon>Bacillati</taxon>
        <taxon>Actinomycetota</taxon>
        <taxon>Actinomycetes</taxon>
        <taxon>Micrococcales</taxon>
        <taxon>Intrasporangiaceae</taxon>
        <taxon>Terrabacter</taxon>
    </lineage>
</organism>
<dbReference type="PANTHER" id="PTHR43685">
    <property type="entry name" value="GLYCOSYLTRANSFERASE"/>
    <property type="match status" value="1"/>
</dbReference>
<dbReference type="EMBL" id="BAAANB010000001">
    <property type="protein sequence ID" value="GAA2018555.1"/>
    <property type="molecule type" value="Genomic_DNA"/>
</dbReference>
<reference evidence="1 2" key="1">
    <citation type="journal article" date="2019" name="Int. J. Syst. Evol. Microbiol.">
        <title>The Global Catalogue of Microorganisms (GCM) 10K type strain sequencing project: providing services to taxonomists for standard genome sequencing and annotation.</title>
        <authorList>
            <consortium name="The Broad Institute Genomics Platform"/>
            <consortium name="The Broad Institute Genome Sequencing Center for Infectious Disease"/>
            <person name="Wu L."/>
            <person name="Ma J."/>
        </authorList>
    </citation>
    <scope>NUCLEOTIDE SEQUENCE [LARGE SCALE GENOMIC DNA]</scope>
    <source>
        <strain evidence="1 2">JCM 14283</strain>
    </source>
</reference>
<sequence length="213" mass="23873">MVSVRIATYSAGTRIRRALDSCLSQTYGNLEVVIVGDCCDDRTSAVIREYESDARVRFANLGRRGQYPPPGTEMWQVAGATPMNVASLLARGDWIAPCDDDDEFTADHVEVLLSHALESGAEMIWSDAEMQQGDSSWTRTPGPPMRHGRISHGSVLFRSDLRFMALNRRSYLVNEPADWNLWQRMARAGVLIEHVPHVTYRHFFNHGNGAPVL</sequence>
<dbReference type="InterPro" id="IPR050834">
    <property type="entry name" value="Glycosyltransf_2"/>
</dbReference>
<comment type="caution">
    <text evidence="1">The sequence shown here is derived from an EMBL/GenBank/DDBJ whole genome shotgun (WGS) entry which is preliminary data.</text>
</comment>
<dbReference type="PANTHER" id="PTHR43685:SF2">
    <property type="entry name" value="GLYCOSYLTRANSFERASE 2-LIKE DOMAIN-CONTAINING PROTEIN"/>
    <property type="match status" value="1"/>
</dbReference>
<evidence type="ECO:0000313" key="1">
    <source>
        <dbReference type="EMBL" id="GAA2018555.1"/>
    </source>
</evidence>
<accession>A0ABN2TSN3</accession>
<dbReference type="Pfam" id="PF13641">
    <property type="entry name" value="Glyco_tranf_2_3"/>
    <property type="match status" value="1"/>
</dbReference>
<dbReference type="Gene3D" id="3.90.550.10">
    <property type="entry name" value="Spore Coat Polysaccharide Biosynthesis Protein SpsA, Chain A"/>
    <property type="match status" value="1"/>
</dbReference>
<protein>
    <recommendedName>
        <fullName evidence="3">Glycosyltransferase 2-like domain-containing protein</fullName>
    </recommendedName>
</protein>
<evidence type="ECO:0008006" key="3">
    <source>
        <dbReference type="Google" id="ProtNLM"/>
    </source>
</evidence>
<gene>
    <name evidence="1" type="ORF">GCM10009740_03020</name>
</gene>